<dbReference type="eggNOG" id="COG2847">
    <property type="taxonomic scope" value="Bacteria"/>
</dbReference>
<dbReference type="AlphaFoldDB" id="R4V6U8"/>
<keyword evidence="1" id="KW-0732">Signal</keyword>
<sequence>MPNRLVVTLLALLMATGMATAKAEITVEGVWSRATAPGLDRGAVYFELENTGRRGDQLIGVSTPRAPRAELHQTIEEGGNSRMVHTPEVRVPAEGEVVFEPGGRHVMLMGLTESLREGETFELTLELEHNGPVTLTVNVLPPTAMGADD</sequence>
<dbReference type="InterPro" id="IPR036182">
    <property type="entry name" value="PCuAC_sf"/>
</dbReference>
<gene>
    <name evidence="2" type="ORF">SPISAL_07725</name>
</gene>
<dbReference type="InterPro" id="IPR058248">
    <property type="entry name" value="Lxx211020-like"/>
</dbReference>
<dbReference type="KEGG" id="ssal:SPISAL_07725"/>
<feature type="chain" id="PRO_5004380777" description="Copper chaperone PCu(A)C" evidence="1">
    <location>
        <begin position="24"/>
        <end position="149"/>
    </location>
</feature>
<dbReference type="Gene3D" id="2.60.40.1890">
    <property type="entry name" value="PCu(A)C copper chaperone"/>
    <property type="match status" value="1"/>
</dbReference>
<protein>
    <recommendedName>
        <fullName evidence="4">Copper chaperone PCu(A)C</fullName>
    </recommendedName>
</protein>
<dbReference type="SUPFAM" id="SSF110087">
    <property type="entry name" value="DR1885-like metal-binding protein"/>
    <property type="match status" value="1"/>
</dbReference>
<accession>R4V6U8</accession>
<dbReference type="PANTHER" id="PTHR36302:SF1">
    <property type="entry name" value="COPPER CHAPERONE PCU(A)C"/>
    <property type="match status" value="1"/>
</dbReference>
<dbReference type="Proteomes" id="UP000017881">
    <property type="component" value="Chromosome"/>
</dbReference>
<proteinExistence type="predicted"/>
<dbReference type="EMBL" id="CP005963">
    <property type="protein sequence ID" value="AGM41639.1"/>
    <property type="molecule type" value="Genomic_DNA"/>
</dbReference>
<evidence type="ECO:0000313" key="2">
    <source>
        <dbReference type="EMBL" id="AGM41639.1"/>
    </source>
</evidence>
<evidence type="ECO:0008006" key="4">
    <source>
        <dbReference type="Google" id="ProtNLM"/>
    </source>
</evidence>
<feature type="signal peptide" evidence="1">
    <location>
        <begin position="1"/>
        <end position="23"/>
    </location>
</feature>
<dbReference type="PANTHER" id="PTHR36302">
    <property type="entry name" value="BLR7088 PROTEIN"/>
    <property type="match status" value="1"/>
</dbReference>
<name>R4V6U8_9GAMM</name>
<dbReference type="OrthoDB" id="9796962at2"/>
<reference evidence="2 3" key="1">
    <citation type="journal article" date="2013" name="Genome Announc.">
        <title>Draft Genome of Spiribacter salinus M19-40, an Abundant Gammaproteobacterium in Aquatic Hypersaline Environments.</title>
        <authorList>
            <person name="Leon M.J."/>
            <person name="Ghai R."/>
            <person name="Fernandez A.B."/>
            <person name="Sanchez-Porro C."/>
            <person name="Rodriguez-Valera F."/>
            <person name="Ventosa A."/>
        </authorList>
    </citation>
    <scope>NUCLEOTIDE SEQUENCE [LARGE SCALE GENOMIC DNA]</scope>
    <source>
        <strain evidence="2">M19-40</strain>
    </source>
</reference>
<dbReference type="Pfam" id="PF04314">
    <property type="entry name" value="PCuAC"/>
    <property type="match status" value="1"/>
</dbReference>
<evidence type="ECO:0000313" key="3">
    <source>
        <dbReference type="Proteomes" id="UP000017881"/>
    </source>
</evidence>
<evidence type="ECO:0000256" key="1">
    <source>
        <dbReference type="SAM" id="SignalP"/>
    </source>
</evidence>
<dbReference type="RefSeq" id="WP_016353946.1">
    <property type="nucleotide sequence ID" value="NC_021291.1"/>
</dbReference>
<dbReference type="InterPro" id="IPR007410">
    <property type="entry name" value="LpqE-like"/>
</dbReference>
<dbReference type="PATRIC" id="fig|1260251.3.peg.1564"/>
<dbReference type="HOGENOM" id="CLU_100939_2_2_6"/>
<keyword evidence="3" id="KW-1185">Reference proteome</keyword>
<organism evidence="2 3">
    <name type="scientific">Spiribacter salinus M19-40</name>
    <dbReference type="NCBI Taxonomy" id="1260251"/>
    <lineage>
        <taxon>Bacteria</taxon>
        <taxon>Pseudomonadati</taxon>
        <taxon>Pseudomonadota</taxon>
        <taxon>Gammaproteobacteria</taxon>
        <taxon>Chromatiales</taxon>
        <taxon>Ectothiorhodospiraceae</taxon>
        <taxon>Spiribacter</taxon>
    </lineage>
</organism>